<evidence type="ECO:0000256" key="6">
    <source>
        <dbReference type="ARBA" id="ARBA00023004"/>
    </source>
</evidence>
<gene>
    <name evidence="10" type="ORF">EV383_2777</name>
</gene>
<proteinExistence type="inferred from homology"/>
<evidence type="ECO:0000256" key="2">
    <source>
        <dbReference type="ARBA" id="ARBA00006490"/>
    </source>
</evidence>
<evidence type="ECO:0000256" key="1">
    <source>
        <dbReference type="ARBA" id="ARBA00001933"/>
    </source>
</evidence>
<dbReference type="FunFam" id="3.40.640.10:FF:000084">
    <property type="entry name" value="IscS-like cysteine desulfurase"/>
    <property type="match status" value="1"/>
</dbReference>
<comment type="cofactor">
    <cofactor evidence="1">
        <name>pyridoxal 5'-phosphate</name>
        <dbReference type="ChEBI" id="CHEBI:597326"/>
    </cofactor>
</comment>
<sequence>MPHPGLTDGPIYLDYNATTPVDPAVLEVALPYLATHFGNPSSSHHYGTAPYEAVSRARAQVAALLGATAGEIVFTGGGSESDTLAVRGAVLAAPPSRRRVVTLPTEHPAVLNACRSLEAGGVTVTRLPVDGHGRVDPAVLREAIGDDTALVSIAYGNSETGTLQPIRELAAVAHGHGALFHTDGAQAVGKVAIDVEELGVDLLTVVGHKMYAPKGVGALYVRDGVVLTPTVHGGGQENGLRAGTENVAFVAALGEAAALAGAELPESAGRLAGLRDLLHDELERLLPARVRLNGHPEHRLPGTLNVSIDGVASSRALLAGLPGIAAATGSACHEGVDAPSEVLLAMGLSPERANGALRLSLGRWTTEGELREAARLVADAAVAEPAVAG</sequence>
<protein>
    <submittedName>
        <fullName evidence="10">Cysteine desulfurase</fullName>
    </submittedName>
</protein>
<keyword evidence="11" id="KW-1185">Reference proteome</keyword>
<keyword evidence="5" id="KW-0663">Pyridoxal phosphate</keyword>
<evidence type="ECO:0000256" key="5">
    <source>
        <dbReference type="ARBA" id="ARBA00022898"/>
    </source>
</evidence>
<dbReference type="InterPro" id="IPR015422">
    <property type="entry name" value="PyrdxlP-dep_Trfase_small"/>
</dbReference>
<evidence type="ECO:0000256" key="7">
    <source>
        <dbReference type="ARBA" id="ARBA00023014"/>
    </source>
</evidence>
<reference evidence="10 11" key="1">
    <citation type="submission" date="2019-02" db="EMBL/GenBank/DDBJ databases">
        <title>Sequencing the genomes of 1000 actinobacteria strains.</title>
        <authorList>
            <person name="Klenk H.-P."/>
        </authorList>
    </citation>
    <scope>NUCLEOTIDE SEQUENCE [LARGE SCALE GENOMIC DNA]</scope>
    <source>
        <strain evidence="10 11">DSM 45779</strain>
    </source>
</reference>
<dbReference type="PIRSF" id="PIRSF005572">
    <property type="entry name" value="NifS"/>
    <property type="match status" value="1"/>
</dbReference>
<keyword evidence="4" id="KW-0479">Metal-binding</keyword>
<dbReference type="GO" id="GO:0051536">
    <property type="term" value="F:iron-sulfur cluster binding"/>
    <property type="evidence" value="ECO:0007669"/>
    <property type="project" value="UniProtKB-KW"/>
</dbReference>
<comment type="caution">
    <text evidence="10">The sequence shown here is derived from an EMBL/GenBank/DDBJ whole genome shotgun (WGS) entry which is preliminary data.</text>
</comment>
<keyword evidence="7" id="KW-0411">Iron-sulfur</keyword>
<dbReference type="EMBL" id="SHKL01000001">
    <property type="protein sequence ID" value="RZT85890.1"/>
    <property type="molecule type" value="Genomic_DNA"/>
</dbReference>
<evidence type="ECO:0000259" key="9">
    <source>
        <dbReference type="Pfam" id="PF00266"/>
    </source>
</evidence>
<dbReference type="SUPFAM" id="SSF53383">
    <property type="entry name" value="PLP-dependent transferases"/>
    <property type="match status" value="1"/>
</dbReference>
<dbReference type="GO" id="GO:0031071">
    <property type="term" value="F:cysteine desulfurase activity"/>
    <property type="evidence" value="ECO:0007669"/>
    <property type="project" value="UniProtKB-EC"/>
</dbReference>
<evidence type="ECO:0000256" key="3">
    <source>
        <dbReference type="ARBA" id="ARBA00022679"/>
    </source>
</evidence>
<feature type="domain" description="Aminotransferase class V" evidence="9">
    <location>
        <begin position="11"/>
        <end position="370"/>
    </location>
</feature>
<name>A0A4V2FQV1_PSEST</name>
<dbReference type="OrthoDB" id="9808002at2"/>
<evidence type="ECO:0000313" key="10">
    <source>
        <dbReference type="EMBL" id="RZT85890.1"/>
    </source>
</evidence>
<dbReference type="PANTHER" id="PTHR11601:SF34">
    <property type="entry name" value="CYSTEINE DESULFURASE"/>
    <property type="match status" value="1"/>
</dbReference>
<dbReference type="PANTHER" id="PTHR11601">
    <property type="entry name" value="CYSTEINE DESULFURYLASE FAMILY MEMBER"/>
    <property type="match status" value="1"/>
</dbReference>
<comment type="similarity">
    <text evidence="2">Belongs to the class-V pyridoxal-phosphate-dependent aminotransferase family. NifS/IscS subfamily.</text>
</comment>
<dbReference type="InterPro" id="IPR015421">
    <property type="entry name" value="PyrdxlP-dep_Trfase_major"/>
</dbReference>
<dbReference type="Gene3D" id="3.40.640.10">
    <property type="entry name" value="Type I PLP-dependent aspartate aminotransferase-like (Major domain)"/>
    <property type="match status" value="1"/>
</dbReference>
<dbReference type="Gene3D" id="1.10.260.50">
    <property type="match status" value="1"/>
</dbReference>
<evidence type="ECO:0000313" key="11">
    <source>
        <dbReference type="Proteomes" id="UP000291591"/>
    </source>
</evidence>
<dbReference type="Proteomes" id="UP000291591">
    <property type="component" value="Unassembled WGS sequence"/>
</dbReference>
<comment type="catalytic activity">
    <reaction evidence="8">
        <text>(sulfur carrier)-H + L-cysteine = (sulfur carrier)-SH + L-alanine</text>
        <dbReference type="Rhea" id="RHEA:43892"/>
        <dbReference type="Rhea" id="RHEA-COMP:14737"/>
        <dbReference type="Rhea" id="RHEA-COMP:14739"/>
        <dbReference type="ChEBI" id="CHEBI:29917"/>
        <dbReference type="ChEBI" id="CHEBI:35235"/>
        <dbReference type="ChEBI" id="CHEBI:57972"/>
        <dbReference type="ChEBI" id="CHEBI:64428"/>
        <dbReference type="EC" id="2.8.1.7"/>
    </reaction>
</comment>
<dbReference type="AlphaFoldDB" id="A0A4V2FQV1"/>
<dbReference type="InterPro" id="IPR000192">
    <property type="entry name" value="Aminotrans_V_dom"/>
</dbReference>
<keyword evidence="6" id="KW-0408">Iron</keyword>
<dbReference type="Pfam" id="PF00266">
    <property type="entry name" value="Aminotran_5"/>
    <property type="match status" value="1"/>
</dbReference>
<evidence type="ECO:0000256" key="8">
    <source>
        <dbReference type="ARBA" id="ARBA00050776"/>
    </source>
</evidence>
<dbReference type="RefSeq" id="WP_130290280.1">
    <property type="nucleotide sequence ID" value="NZ_SHKL01000001.1"/>
</dbReference>
<organism evidence="10 11">
    <name type="scientific">Pseudonocardia sediminis</name>
    <dbReference type="NCBI Taxonomy" id="1397368"/>
    <lineage>
        <taxon>Bacteria</taxon>
        <taxon>Bacillati</taxon>
        <taxon>Actinomycetota</taxon>
        <taxon>Actinomycetes</taxon>
        <taxon>Pseudonocardiales</taxon>
        <taxon>Pseudonocardiaceae</taxon>
        <taxon>Pseudonocardia</taxon>
    </lineage>
</organism>
<dbReference type="GO" id="GO:0046872">
    <property type="term" value="F:metal ion binding"/>
    <property type="evidence" value="ECO:0007669"/>
    <property type="project" value="UniProtKB-KW"/>
</dbReference>
<dbReference type="Gene3D" id="3.90.1150.10">
    <property type="entry name" value="Aspartate Aminotransferase, domain 1"/>
    <property type="match status" value="1"/>
</dbReference>
<accession>A0A4V2FQV1</accession>
<evidence type="ECO:0000256" key="4">
    <source>
        <dbReference type="ARBA" id="ARBA00022723"/>
    </source>
</evidence>
<keyword evidence="3" id="KW-0808">Transferase</keyword>
<dbReference type="InterPro" id="IPR016454">
    <property type="entry name" value="Cysteine_dSase"/>
</dbReference>
<dbReference type="InterPro" id="IPR015424">
    <property type="entry name" value="PyrdxlP-dep_Trfase"/>
</dbReference>